<feature type="region of interest" description="Disordered" evidence="1">
    <location>
        <begin position="1"/>
        <end position="23"/>
    </location>
</feature>
<dbReference type="EMBL" id="JH993133">
    <property type="protein sequence ID" value="EKX33680.1"/>
    <property type="molecule type" value="Genomic_DNA"/>
</dbReference>
<evidence type="ECO:0000259" key="2">
    <source>
        <dbReference type="Pfam" id="PF00791"/>
    </source>
</evidence>
<dbReference type="HOGENOM" id="CLU_1028355_0_0_1"/>
<dbReference type="InterPro" id="IPR000906">
    <property type="entry name" value="ZU5_dom"/>
</dbReference>
<dbReference type="Pfam" id="PF00791">
    <property type="entry name" value="ZU5"/>
    <property type="match status" value="1"/>
</dbReference>
<gene>
    <name evidence="3" type="ORF">GUITHDRAFT_120129</name>
</gene>
<sequence length="271" mass="29746">MAPAKKGKGGKKKTSQGKKEDRLAAQIGPLFSDGLIDPVKGGKVPPGAVETNNVIAIKVFEFEGKDPEGFTMEGRIVSNRVEIHPFNIEFIQPVEVKIPHCCADEDAQQTMYAASFSVLQDGTQLAQEATGTMEAENADLQWEFHKLPVTKVDIERGVATINIKSTGIYYICSSSAHNMDFAVCTYDIPAINKASVTAFNAVAFDWITGKVSLWPRTSFNRPIGADGPVRVKRSSKVLVDFEAKRTRSLHSNNVSTYEQTSSILKDAKRMF</sequence>
<feature type="domain" description="ZU5" evidence="2">
    <location>
        <begin position="44"/>
        <end position="109"/>
    </location>
</feature>
<dbReference type="Proteomes" id="UP000011087">
    <property type="component" value="Unassembled WGS sequence"/>
</dbReference>
<feature type="compositionally biased region" description="Basic residues" evidence="1">
    <location>
        <begin position="1"/>
        <end position="16"/>
    </location>
</feature>
<evidence type="ECO:0000256" key="1">
    <source>
        <dbReference type="SAM" id="MobiDB-lite"/>
    </source>
</evidence>
<proteinExistence type="predicted"/>
<organism evidence="3">
    <name type="scientific">Guillardia theta (strain CCMP2712)</name>
    <name type="common">Cryptophyte</name>
    <dbReference type="NCBI Taxonomy" id="905079"/>
    <lineage>
        <taxon>Eukaryota</taxon>
        <taxon>Cryptophyceae</taxon>
        <taxon>Pyrenomonadales</taxon>
        <taxon>Geminigeraceae</taxon>
        <taxon>Guillardia</taxon>
    </lineage>
</organism>
<protein>
    <recommendedName>
        <fullName evidence="2">ZU5 domain-containing protein</fullName>
    </recommendedName>
</protein>
<accession>L1ICW7</accession>
<dbReference type="GeneID" id="17290420"/>
<reference evidence="4" key="3">
    <citation type="submission" date="2015-06" db="UniProtKB">
        <authorList>
            <consortium name="EnsemblProtists"/>
        </authorList>
    </citation>
    <scope>IDENTIFICATION</scope>
</reference>
<dbReference type="EnsemblProtists" id="EKX33680">
    <property type="protein sequence ID" value="EKX33680"/>
    <property type="gene ID" value="GUITHDRAFT_120129"/>
</dbReference>
<evidence type="ECO:0000313" key="5">
    <source>
        <dbReference type="Proteomes" id="UP000011087"/>
    </source>
</evidence>
<keyword evidence="5" id="KW-1185">Reference proteome</keyword>
<name>L1ICW7_GUITC</name>
<reference evidence="5" key="2">
    <citation type="submission" date="2012-11" db="EMBL/GenBank/DDBJ databases">
        <authorList>
            <person name="Kuo A."/>
            <person name="Curtis B.A."/>
            <person name="Tanifuji G."/>
            <person name="Burki F."/>
            <person name="Gruber A."/>
            <person name="Irimia M."/>
            <person name="Maruyama S."/>
            <person name="Arias M.C."/>
            <person name="Ball S.G."/>
            <person name="Gile G.H."/>
            <person name="Hirakawa Y."/>
            <person name="Hopkins J.F."/>
            <person name="Rensing S.A."/>
            <person name="Schmutz J."/>
            <person name="Symeonidi A."/>
            <person name="Elias M."/>
            <person name="Eveleigh R.J."/>
            <person name="Herman E.K."/>
            <person name="Klute M.J."/>
            <person name="Nakayama T."/>
            <person name="Obornik M."/>
            <person name="Reyes-Prieto A."/>
            <person name="Armbrust E.V."/>
            <person name="Aves S.J."/>
            <person name="Beiko R.G."/>
            <person name="Coutinho P."/>
            <person name="Dacks J.B."/>
            <person name="Durnford D.G."/>
            <person name="Fast N.M."/>
            <person name="Green B.R."/>
            <person name="Grisdale C."/>
            <person name="Hempe F."/>
            <person name="Henrissat B."/>
            <person name="Hoppner M.P."/>
            <person name="Ishida K.-I."/>
            <person name="Kim E."/>
            <person name="Koreny L."/>
            <person name="Kroth P.G."/>
            <person name="Liu Y."/>
            <person name="Malik S.-B."/>
            <person name="Maier U.G."/>
            <person name="McRose D."/>
            <person name="Mock T."/>
            <person name="Neilson J.A."/>
            <person name="Onodera N.T."/>
            <person name="Poole A.M."/>
            <person name="Pritham E.J."/>
            <person name="Richards T.A."/>
            <person name="Rocap G."/>
            <person name="Roy S.W."/>
            <person name="Sarai C."/>
            <person name="Schaack S."/>
            <person name="Shirato S."/>
            <person name="Slamovits C.H."/>
            <person name="Spencer D.F."/>
            <person name="Suzuki S."/>
            <person name="Worden A.Z."/>
            <person name="Zauner S."/>
            <person name="Barry K."/>
            <person name="Bell C."/>
            <person name="Bharti A.K."/>
            <person name="Crow J.A."/>
            <person name="Grimwood J."/>
            <person name="Kramer R."/>
            <person name="Lindquist E."/>
            <person name="Lucas S."/>
            <person name="Salamov A."/>
            <person name="McFadden G.I."/>
            <person name="Lane C.E."/>
            <person name="Keeling P.J."/>
            <person name="Gray M.W."/>
            <person name="Grigoriev I.V."/>
            <person name="Archibald J.M."/>
        </authorList>
    </citation>
    <scope>NUCLEOTIDE SEQUENCE</scope>
    <source>
        <strain evidence="5">CCMP2712</strain>
    </source>
</reference>
<dbReference type="KEGG" id="gtt:GUITHDRAFT_120129"/>
<dbReference type="RefSeq" id="XP_005820660.1">
    <property type="nucleotide sequence ID" value="XM_005820603.1"/>
</dbReference>
<evidence type="ECO:0000313" key="3">
    <source>
        <dbReference type="EMBL" id="EKX33680.1"/>
    </source>
</evidence>
<reference evidence="3 5" key="1">
    <citation type="journal article" date="2012" name="Nature">
        <title>Algal genomes reveal evolutionary mosaicism and the fate of nucleomorphs.</title>
        <authorList>
            <consortium name="DOE Joint Genome Institute"/>
            <person name="Curtis B.A."/>
            <person name="Tanifuji G."/>
            <person name="Burki F."/>
            <person name="Gruber A."/>
            <person name="Irimia M."/>
            <person name="Maruyama S."/>
            <person name="Arias M.C."/>
            <person name="Ball S.G."/>
            <person name="Gile G.H."/>
            <person name="Hirakawa Y."/>
            <person name="Hopkins J.F."/>
            <person name="Kuo A."/>
            <person name="Rensing S.A."/>
            <person name="Schmutz J."/>
            <person name="Symeonidi A."/>
            <person name="Elias M."/>
            <person name="Eveleigh R.J."/>
            <person name="Herman E.K."/>
            <person name="Klute M.J."/>
            <person name="Nakayama T."/>
            <person name="Obornik M."/>
            <person name="Reyes-Prieto A."/>
            <person name="Armbrust E.V."/>
            <person name="Aves S.J."/>
            <person name="Beiko R.G."/>
            <person name="Coutinho P."/>
            <person name="Dacks J.B."/>
            <person name="Durnford D.G."/>
            <person name="Fast N.M."/>
            <person name="Green B.R."/>
            <person name="Grisdale C.J."/>
            <person name="Hempel F."/>
            <person name="Henrissat B."/>
            <person name="Hoppner M.P."/>
            <person name="Ishida K."/>
            <person name="Kim E."/>
            <person name="Koreny L."/>
            <person name="Kroth P.G."/>
            <person name="Liu Y."/>
            <person name="Malik S.B."/>
            <person name="Maier U.G."/>
            <person name="McRose D."/>
            <person name="Mock T."/>
            <person name="Neilson J.A."/>
            <person name="Onodera N.T."/>
            <person name="Poole A.M."/>
            <person name="Pritham E.J."/>
            <person name="Richards T.A."/>
            <person name="Rocap G."/>
            <person name="Roy S.W."/>
            <person name="Sarai C."/>
            <person name="Schaack S."/>
            <person name="Shirato S."/>
            <person name="Slamovits C.H."/>
            <person name="Spencer D.F."/>
            <person name="Suzuki S."/>
            <person name="Worden A.Z."/>
            <person name="Zauner S."/>
            <person name="Barry K."/>
            <person name="Bell C."/>
            <person name="Bharti A.K."/>
            <person name="Crow J.A."/>
            <person name="Grimwood J."/>
            <person name="Kramer R."/>
            <person name="Lindquist E."/>
            <person name="Lucas S."/>
            <person name="Salamov A."/>
            <person name="McFadden G.I."/>
            <person name="Lane C.E."/>
            <person name="Keeling P.J."/>
            <person name="Gray M.W."/>
            <person name="Grigoriev I.V."/>
            <person name="Archibald J.M."/>
        </authorList>
    </citation>
    <scope>NUCLEOTIDE SEQUENCE</scope>
    <source>
        <strain evidence="3 5">CCMP2712</strain>
    </source>
</reference>
<dbReference type="AlphaFoldDB" id="L1ICW7"/>
<dbReference type="Gene3D" id="2.60.220.30">
    <property type="match status" value="1"/>
</dbReference>
<evidence type="ECO:0000313" key="4">
    <source>
        <dbReference type="EnsemblProtists" id="EKX33680"/>
    </source>
</evidence>
<dbReference type="PaxDb" id="55529-EKX33680"/>